<evidence type="ECO:0000259" key="6">
    <source>
        <dbReference type="Pfam" id="PF25568"/>
    </source>
</evidence>
<feature type="region of interest" description="Disordered" evidence="3">
    <location>
        <begin position="220"/>
        <end position="246"/>
    </location>
</feature>
<feature type="domain" description="ATPase AAA-type core" evidence="4">
    <location>
        <begin position="541"/>
        <end position="601"/>
    </location>
</feature>
<feature type="domain" description="AAA+ ATPase At3g28540-like C-terminal" evidence="6">
    <location>
        <begin position="659"/>
        <end position="732"/>
    </location>
</feature>
<keyword evidence="2" id="KW-0460">Magnesium</keyword>
<dbReference type="GO" id="GO:0005524">
    <property type="term" value="F:ATP binding"/>
    <property type="evidence" value="ECO:0007669"/>
    <property type="project" value="InterPro"/>
</dbReference>
<evidence type="ECO:0000256" key="1">
    <source>
        <dbReference type="ARBA" id="ARBA00001946"/>
    </source>
</evidence>
<reference evidence="7" key="1">
    <citation type="journal article" date="2013" name="Nature">
        <title>Draft genome of the wheat A-genome progenitor Triticum urartu.</title>
        <authorList>
            <person name="Ling H.Q."/>
            <person name="Zhao S."/>
            <person name="Liu D."/>
            <person name="Wang J."/>
            <person name="Sun H."/>
            <person name="Zhang C."/>
            <person name="Fan H."/>
            <person name="Li D."/>
            <person name="Dong L."/>
            <person name="Tao Y."/>
            <person name="Gao C."/>
            <person name="Wu H."/>
            <person name="Li Y."/>
            <person name="Cui Y."/>
            <person name="Guo X."/>
            <person name="Zheng S."/>
            <person name="Wang B."/>
            <person name="Yu K."/>
            <person name="Liang Q."/>
            <person name="Yang W."/>
            <person name="Lou X."/>
            <person name="Chen J."/>
            <person name="Feng M."/>
            <person name="Jian J."/>
            <person name="Zhang X."/>
            <person name="Luo G."/>
            <person name="Jiang Y."/>
            <person name="Liu J."/>
            <person name="Wang Z."/>
            <person name="Sha Y."/>
            <person name="Zhang B."/>
            <person name="Wu H."/>
            <person name="Tang D."/>
            <person name="Shen Q."/>
            <person name="Xue P."/>
            <person name="Zou S."/>
            <person name="Wang X."/>
            <person name="Liu X."/>
            <person name="Wang F."/>
            <person name="Yang Y."/>
            <person name="An X."/>
            <person name="Dong Z."/>
            <person name="Zhang K."/>
            <person name="Zhang X."/>
            <person name="Luo M.C."/>
            <person name="Dvorak J."/>
            <person name="Tong Y."/>
            <person name="Wang J."/>
            <person name="Yang H."/>
            <person name="Li Z."/>
            <person name="Wang D."/>
            <person name="Zhang A."/>
            <person name="Wang J."/>
        </authorList>
    </citation>
    <scope>NUCLEOTIDE SEQUENCE</scope>
</reference>
<dbReference type="Gene3D" id="6.10.280.40">
    <property type="match status" value="1"/>
</dbReference>
<feature type="region of interest" description="Disordered" evidence="3">
    <location>
        <begin position="732"/>
        <end position="780"/>
    </location>
</feature>
<feature type="compositionally biased region" description="Basic and acidic residues" evidence="3">
    <location>
        <begin position="611"/>
        <end position="640"/>
    </location>
</feature>
<dbReference type="Gene3D" id="3.40.50.300">
    <property type="entry name" value="P-loop containing nucleotide triphosphate hydrolases"/>
    <property type="match status" value="1"/>
</dbReference>
<name>M7ZI05_TRIUA</name>
<evidence type="ECO:0000313" key="7">
    <source>
        <dbReference type="EMBL" id="EMS47734.1"/>
    </source>
</evidence>
<dbReference type="PANTHER" id="PTHR23070">
    <property type="entry name" value="BCS1 AAA-TYPE ATPASE"/>
    <property type="match status" value="1"/>
</dbReference>
<evidence type="ECO:0000256" key="2">
    <source>
        <dbReference type="ARBA" id="ARBA00022842"/>
    </source>
</evidence>
<evidence type="ECO:0000259" key="5">
    <source>
        <dbReference type="Pfam" id="PF14363"/>
    </source>
</evidence>
<proteinExistence type="predicted"/>
<accession>M7ZI05</accession>
<dbReference type="InterPro" id="IPR027417">
    <property type="entry name" value="P-loop_NTPase"/>
</dbReference>
<protein>
    <submittedName>
        <fullName evidence="7">Putative mitochondrial chaperone bcs1</fullName>
    </submittedName>
</protein>
<dbReference type="InterPro" id="IPR058017">
    <property type="entry name" value="At3g28540-like_C"/>
</dbReference>
<dbReference type="Pfam" id="PF25568">
    <property type="entry name" value="AAA_lid_At3g28540"/>
    <property type="match status" value="1"/>
</dbReference>
<dbReference type="Pfam" id="PF14363">
    <property type="entry name" value="AAA_assoc"/>
    <property type="match status" value="1"/>
</dbReference>
<dbReference type="GO" id="GO:0016887">
    <property type="term" value="F:ATP hydrolysis activity"/>
    <property type="evidence" value="ECO:0007669"/>
    <property type="project" value="InterPro"/>
</dbReference>
<comment type="cofactor">
    <cofactor evidence="1">
        <name>Mg(2+)</name>
        <dbReference type="ChEBI" id="CHEBI:18420"/>
    </cofactor>
</comment>
<evidence type="ECO:0000259" key="4">
    <source>
        <dbReference type="Pfam" id="PF00004"/>
    </source>
</evidence>
<feature type="region of interest" description="Disordered" evidence="3">
    <location>
        <begin position="607"/>
        <end position="640"/>
    </location>
</feature>
<gene>
    <name evidence="7" type="ORF">TRIUR3_02803</name>
</gene>
<dbReference type="InterPro" id="IPR050747">
    <property type="entry name" value="Mitochondrial_chaperone_BCS1"/>
</dbReference>
<dbReference type="eggNOG" id="KOG0743">
    <property type="taxonomic scope" value="Eukaryota"/>
</dbReference>
<sequence>MAAAGPCRGCGEMSEGDSEIQEDIFAVDRAGNSVPHPSFFRQTNEQVVCTLQQKCTKQRNGKKSEILVGTTPHAFLAFSGVNLCSNTKEDEIYMTHTAAGGAHQDSQKIPPTLEHPHETRLAARRRQGLMEKLTPEGKAIYETVTQASDAAHLRHQKELEAMIVATVGSVVEAVVSRSVGAAVDKAVEAAMEAAVNDMQAYTDGAEADLLKQIQELRVANSSAARPSEAEGGERSPKGAPEGSAHAFRSSMASNGAVSSGPYVPPPARAPPERAIIMEGFYITIAPPMKSGHGSGSGGEVGGAWIGGGDRHLPLSVVQNYVPPTFRLYLTTWAAKLAACFNPYLQITISEYGAERFQRSDFFLAVEAYLSDACARRARKLKAELGKDSKNLRVSVDDHEEVTDDFCGTTIWWYASKRQSKANVIHLYPGQDERRFYRVIFHRRHRDLVVDSYLPFVLGEGRAVTVKNRQRRLFTNNASGSWNPYQSKSVWSHVPFEHPATFDTLAMHPDEKESVIDDLMAFQESKEYYAKVGKAWKRGYQLYGPPGTGKSTMIAAMANFLDYDIYDLELTAVKNNTELRKLFIETTGKSIIVIEDIDCSVDFTGKRRKDKKASSDKDSDNDDKPKLPIEPEKDDATKEKLDPALIRRGRMDKHIEMSYCRFEGFKVLAKNYLDVIEHELFGEVQRLLEETDMSPADVAENLMPMSKKKKRDPNVCLIGLIEALKQAKEEAAAAKVKEADEAQAKKAKEIEETEVKKGKEEDKEKDKAPEAANGDIKQGDK</sequence>
<organism evidence="7">
    <name type="scientific">Triticum urartu</name>
    <name type="common">Red wild einkorn</name>
    <name type="synonym">Crithodium urartu</name>
    <dbReference type="NCBI Taxonomy" id="4572"/>
    <lineage>
        <taxon>Eukaryota</taxon>
        <taxon>Viridiplantae</taxon>
        <taxon>Streptophyta</taxon>
        <taxon>Embryophyta</taxon>
        <taxon>Tracheophyta</taxon>
        <taxon>Spermatophyta</taxon>
        <taxon>Magnoliopsida</taxon>
        <taxon>Liliopsida</taxon>
        <taxon>Poales</taxon>
        <taxon>Poaceae</taxon>
        <taxon>BOP clade</taxon>
        <taxon>Pooideae</taxon>
        <taxon>Triticodae</taxon>
        <taxon>Triticeae</taxon>
        <taxon>Triticinae</taxon>
        <taxon>Triticum</taxon>
    </lineage>
</organism>
<dbReference type="InterPro" id="IPR025753">
    <property type="entry name" value="AAA_N_dom"/>
</dbReference>
<feature type="compositionally biased region" description="Basic and acidic residues" evidence="3">
    <location>
        <begin position="732"/>
        <end position="768"/>
    </location>
</feature>
<dbReference type="InterPro" id="IPR003959">
    <property type="entry name" value="ATPase_AAA_core"/>
</dbReference>
<dbReference type="STRING" id="4572.M7ZI05"/>
<dbReference type="EMBL" id="KD256932">
    <property type="protein sequence ID" value="EMS47734.1"/>
    <property type="molecule type" value="Genomic_DNA"/>
</dbReference>
<feature type="compositionally biased region" description="Basic and acidic residues" evidence="3">
    <location>
        <begin position="227"/>
        <end position="236"/>
    </location>
</feature>
<dbReference type="AlphaFoldDB" id="M7ZI05"/>
<dbReference type="SUPFAM" id="SSF52540">
    <property type="entry name" value="P-loop containing nucleoside triphosphate hydrolases"/>
    <property type="match status" value="1"/>
</dbReference>
<dbReference type="Pfam" id="PF00004">
    <property type="entry name" value="AAA"/>
    <property type="match status" value="1"/>
</dbReference>
<evidence type="ECO:0000256" key="3">
    <source>
        <dbReference type="SAM" id="MobiDB-lite"/>
    </source>
</evidence>
<feature type="domain" description="AAA-type ATPase N-terminal" evidence="5">
    <location>
        <begin position="321"/>
        <end position="415"/>
    </location>
</feature>